<feature type="transmembrane region" description="Helical" evidence="1">
    <location>
        <begin position="49"/>
        <end position="69"/>
    </location>
</feature>
<feature type="transmembrane region" description="Helical" evidence="1">
    <location>
        <begin position="89"/>
        <end position="108"/>
    </location>
</feature>
<comment type="caution">
    <text evidence="2">The sequence shown here is derived from an EMBL/GenBank/DDBJ whole genome shotgun (WGS) entry which is preliminary data.</text>
</comment>
<proteinExistence type="predicted"/>
<dbReference type="EMBL" id="JABVEC010000039">
    <property type="protein sequence ID" value="MBC6470296.1"/>
    <property type="molecule type" value="Genomic_DNA"/>
</dbReference>
<dbReference type="Proteomes" id="UP000805614">
    <property type="component" value="Unassembled WGS sequence"/>
</dbReference>
<accession>A0ABR7LZL3</accession>
<gene>
    <name evidence="2" type="ORF">HKK74_33115</name>
</gene>
<protein>
    <submittedName>
        <fullName evidence="2">Uncharacterized protein</fullName>
    </submittedName>
</protein>
<evidence type="ECO:0000313" key="3">
    <source>
        <dbReference type="Proteomes" id="UP000805614"/>
    </source>
</evidence>
<keyword evidence="3" id="KW-1185">Reference proteome</keyword>
<sequence>MLAVAPGATTAFVVVTLPARLADHISIVVHGSAASSRARDRIGQRGRRLATRSMVAATISTPMSMNPVLAVDRLDLWAPGLSLSESLAIFIGLPVFSVIAVMSGRIMALPCVQGRIGRTANLGGVTHTVAERSRALPTVTTPLESVVFPGAPNRNLTVRILDATLSDQDCVKRTAEMAKTVCSARASLYRRAS</sequence>
<organism evidence="2 3">
    <name type="scientific">Actinomadura alba</name>
    <dbReference type="NCBI Taxonomy" id="406431"/>
    <lineage>
        <taxon>Bacteria</taxon>
        <taxon>Bacillati</taxon>
        <taxon>Actinomycetota</taxon>
        <taxon>Actinomycetes</taxon>
        <taxon>Streptosporangiales</taxon>
        <taxon>Thermomonosporaceae</taxon>
        <taxon>Actinomadura</taxon>
    </lineage>
</organism>
<evidence type="ECO:0000256" key="1">
    <source>
        <dbReference type="SAM" id="Phobius"/>
    </source>
</evidence>
<evidence type="ECO:0000313" key="2">
    <source>
        <dbReference type="EMBL" id="MBC6470296.1"/>
    </source>
</evidence>
<name>A0ABR7LZL3_9ACTN</name>
<reference evidence="2 3" key="1">
    <citation type="submission" date="2020-06" db="EMBL/GenBank/DDBJ databases">
        <title>Actinomadura xiongansis sp. nov., isolated from soil of Baiyangdian.</title>
        <authorList>
            <person name="Zhang X."/>
        </authorList>
    </citation>
    <scope>NUCLEOTIDE SEQUENCE [LARGE SCALE GENOMIC DNA]</scope>
    <source>
        <strain evidence="2 3">HBUM206468</strain>
    </source>
</reference>
<dbReference type="RefSeq" id="WP_187247341.1">
    <property type="nucleotide sequence ID" value="NZ_BAAAOK010000017.1"/>
</dbReference>
<keyword evidence="1" id="KW-0812">Transmembrane</keyword>
<keyword evidence="1" id="KW-0472">Membrane</keyword>
<keyword evidence="1" id="KW-1133">Transmembrane helix</keyword>